<dbReference type="InterPro" id="IPR027417">
    <property type="entry name" value="P-loop_NTPase"/>
</dbReference>
<feature type="binding site" evidence="2">
    <location>
        <position position="82"/>
    </location>
    <ligand>
        <name>substrate</name>
    </ligand>
</feature>
<dbReference type="InterPro" id="IPR031314">
    <property type="entry name" value="DNK_dom"/>
</dbReference>
<feature type="binding site" evidence="2">
    <location>
        <position position="34"/>
    </location>
    <ligand>
        <name>substrate</name>
    </ligand>
</feature>
<evidence type="ECO:0000256" key="1">
    <source>
        <dbReference type="PIRSR" id="PIRSR000705-1"/>
    </source>
</evidence>
<feature type="active site" description="Proton acceptor" evidence="1">
    <location>
        <position position="81"/>
    </location>
</feature>
<dbReference type="EMBL" id="LIIK01000013">
    <property type="protein sequence ID" value="KQM09080.1"/>
    <property type="molecule type" value="Genomic_DNA"/>
</dbReference>
<dbReference type="PANTHER" id="PTHR10513:SF35">
    <property type="entry name" value="DEOXYADENOSINE KINASE"/>
    <property type="match status" value="1"/>
</dbReference>
<keyword evidence="3" id="KW-0547">Nucleotide-binding</keyword>
<keyword evidence="6" id="KW-1185">Reference proteome</keyword>
<feature type="binding site" evidence="2">
    <location>
        <position position="148"/>
    </location>
    <ligand>
        <name>substrate</name>
    </ligand>
</feature>
<dbReference type="PATRIC" id="fig|1702214.3.peg.1375"/>
<feature type="binding site" evidence="3">
    <location>
        <begin position="139"/>
        <end position="143"/>
    </location>
    <ligand>
        <name>ATP</name>
        <dbReference type="ChEBI" id="CHEBI:30616"/>
    </ligand>
</feature>
<reference evidence="5" key="1">
    <citation type="submission" date="2015-08" db="EMBL/GenBank/DDBJ databases">
        <title>Candidatus Bacteriodes Periocalifornicus.</title>
        <authorList>
            <person name="McLean J.S."/>
            <person name="Kelley S."/>
        </authorList>
    </citation>
    <scope>NUCLEOTIDE SEQUENCE [LARGE SCALE GENOMIC DNA]</scope>
    <source>
        <strain evidence="5">12B</strain>
    </source>
</reference>
<dbReference type="InterPro" id="IPR002624">
    <property type="entry name" value="DCK/DGK"/>
</dbReference>
<dbReference type="GO" id="GO:0005524">
    <property type="term" value="F:ATP binding"/>
    <property type="evidence" value="ECO:0007669"/>
    <property type="project" value="UniProtKB-KW"/>
</dbReference>
<dbReference type="Gene3D" id="3.40.50.300">
    <property type="entry name" value="P-loop containing nucleotide triphosphate hydrolases"/>
    <property type="match status" value="1"/>
</dbReference>
<evidence type="ECO:0000259" key="4">
    <source>
        <dbReference type="Pfam" id="PF01712"/>
    </source>
</evidence>
<dbReference type="GO" id="GO:0005737">
    <property type="term" value="C:cytoplasm"/>
    <property type="evidence" value="ECO:0007669"/>
    <property type="project" value="TreeGrafter"/>
</dbReference>
<dbReference type="AlphaFoldDB" id="A0A0Q4B7A9"/>
<accession>A0A0Q4B7A9</accession>
<name>A0A0Q4B7A9_9BACT</name>
<feature type="domain" description="Deoxynucleoside kinase" evidence="4">
    <location>
        <begin position="6"/>
        <end position="202"/>
    </location>
</feature>
<organism evidence="5 6">
    <name type="scientific">Candidatus [Bacteroides] periocalifornicus</name>
    <dbReference type="NCBI Taxonomy" id="1702214"/>
    <lineage>
        <taxon>Bacteria</taxon>
        <taxon>Pseudomonadati</taxon>
        <taxon>Bacteroidota</taxon>
    </lineage>
</organism>
<dbReference type="Proteomes" id="UP000054172">
    <property type="component" value="Unassembled WGS sequence"/>
</dbReference>
<evidence type="ECO:0000256" key="2">
    <source>
        <dbReference type="PIRSR" id="PIRSR000705-2"/>
    </source>
</evidence>
<protein>
    <recommendedName>
        <fullName evidence="4">Deoxynucleoside kinase domain-containing protein</fullName>
    </recommendedName>
</protein>
<dbReference type="STRING" id="1702214.AL399_03825"/>
<dbReference type="PANTHER" id="PTHR10513">
    <property type="entry name" value="DEOXYNUCLEOSIDE KINASE"/>
    <property type="match status" value="1"/>
</dbReference>
<evidence type="ECO:0000313" key="5">
    <source>
        <dbReference type="EMBL" id="KQM09080.1"/>
    </source>
</evidence>
<dbReference type="PIRSF" id="PIRSF000705">
    <property type="entry name" value="DNK"/>
    <property type="match status" value="1"/>
</dbReference>
<proteinExistence type="predicted"/>
<dbReference type="InterPro" id="IPR050566">
    <property type="entry name" value="Deoxyribonucleoside_kinase"/>
</dbReference>
<dbReference type="Pfam" id="PF01712">
    <property type="entry name" value="dNK"/>
    <property type="match status" value="1"/>
</dbReference>
<dbReference type="GO" id="GO:0019136">
    <property type="term" value="F:deoxynucleoside kinase activity"/>
    <property type="evidence" value="ECO:0007669"/>
    <property type="project" value="InterPro"/>
</dbReference>
<evidence type="ECO:0000256" key="3">
    <source>
        <dbReference type="PIRSR" id="PIRSR000705-3"/>
    </source>
</evidence>
<dbReference type="CDD" id="cd01673">
    <property type="entry name" value="dNK"/>
    <property type="match status" value="1"/>
</dbReference>
<feature type="binding site" evidence="2">
    <location>
        <position position="46"/>
    </location>
    <ligand>
        <name>substrate</name>
    </ligand>
</feature>
<dbReference type="SUPFAM" id="SSF52540">
    <property type="entry name" value="P-loop containing nucleoside triphosphate hydrolases"/>
    <property type="match status" value="1"/>
</dbReference>
<keyword evidence="3" id="KW-0067">ATP-binding</keyword>
<feature type="binding site" evidence="2">
    <location>
        <position position="87"/>
    </location>
    <ligand>
        <name>substrate</name>
    </ligand>
</feature>
<sequence length="204" mass="23552">MYPKHIAIAGNIGAGKTRLTGELSVALGWEASLEEPEKNAFTELFYADMQRWGFTMQISFLYSRIKKLKEIRLGKQSVVQDRTLYEDIYVFAQNLRNMGLMLPQEYDCYKNLFLEVHSVVKPPDLLIYLRAPVDVLLGRIRRRNRPFEEGVQPEYLAHLNVLYEEWIAQYELGPVMICEVNSVGYMDAQEEIAEVVAGVMEHLS</sequence>
<feature type="binding site" evidence="2">
    <location>
        <position position="57"/>
    </location>
    <ligand>
        <name>substrate</name>
    </ligand>
</feature>
<gene>
    <name evidence="5" type="ORF">AL399_03825</name>
</gene>
<comment type="caution">
    <text evidence="5">The sequence shown here is derived from an EMBL/GenBank/DDBJ whole genome shotgun (WGS) entry which is preliminary data.</text>
</comment>
<evidence type="ECO:0000313" key="6">
    <source>
        <dbReference type="Proteomes" id="UP000054172"/>
    </source>
</evidence>